<keyword evidence="2 6" id="KW-0489">Methyltransferase</keyword>
<evidence type="ECO:0000259" key="5">
    <source>
        <dbReference type="Pfam" id="PF05175"/>
    </source>
</evidence>
<dbReference type="InterPro" id="IPR002052">
    <property type="entry name" value="DNA_methylase_N6_adenine_CS"/>
</dbReference>
<protein>
    <submittedName>
        <fullName evidence="6">RNA methylase</fullName>
    </submittedName>
</protein>
<accession>A0ABQ8P3L6</accession>
<dbReference type="SUPFAM" id="SSF53335">
    <property type="entry name" value="S-adenosyl-L-methionine-dependent methyltransferases"/>
    <property type="match status" value="1"/>
</dbReference>
<dbReference type="InterPro" id="IPR007848">
    <property type="entry name" value="Small_mtfrase_dom"/>
</dbReference>
<reference evidence="6" key="1">
    <citation type="submission" date="2022-10" db="EMBL/GenBank/DDBJ databases">
        <title>Adaptive evolution leads to modifications in subtelomeric GC content in a zoonotic Cryptosporidium species.</title>
        <authorList>
            <person name="Li J."/>
            <person name="Feng Y."/>
            <person name="Xiao L."/>
        </authorList>
    </citation>
    <scope>NUCLEOTIDE SEQUENCE</scope>
    <source>
        <strain evidence="6">25894</strain>
    </source>
</reference>
<dbReference type="InterPro" id="IPR029063">
    <property type="entry name" value="SAM-dependent_MTases_sf"/>
</dbReference>
<feature type="domain" description="Methyltransferase small" evidence="5">
    <location>
        <begin position="43"/>
        <end position="132"/>
    </location>
</feature>
<sequence>MIDLSFTRRSDWEDVYEPSEDSFLMEDALVQDRTEILKRKPALVCEVGCGSGYLSACLLKILKESADRMPLPVAFLVDVNPKALEMSQRVILGNKISCAMEPVEMSLFTRFPKARGLFDIIIFNPPYVPSSNSELNRSILNSGIDSAWSGGADGLFFVSYFLFGDSRLIRTGADHQPKEEEAIRIETQFRDFPCLSDVLAPNGVCYLLLEESNRPCFTIEQILKDQRYAGWTARPIIDRKVPQEHLFIIKISSGPSLNQPDPANRASDSS</sequence>
<evidence type="ECO:0000256" key="3">
    <source>
        <dbReference type="ARBA" id="ARBA00022679"/>
    </source>
</evidence>
<comment type="similarity">
    <text evidence="1">Belongs to the eukaryotic/archaeal PrmC-related family.</text>
</comment>
<dbReference type="InterPro" id="IPR052190">
    <property type="entry name" value="Euk-Arch_PrmC-MTase"/>
</dbReference>
<keyword evidence="3" id="KW-0808">Transferase</keyword>
<keyword evidence="7" id="KW-1185">Reference proteome</keyword>
<dbReference type="EMBL" id="JAPCXB010000128">
    <property type="protein sequence ID" value="KAJ1606925.1"/>
    <property type="molecule type" value="Genomic_DNA"/>
</dbReference>
<organism evidence="6 7">
    <name type="scientific">Cryptosporidium canis</name>
    <dbReference type="NCBI Taxonomy" id="195482"/>
    <lineage>
        <taxon>Eukaryota</taxon>
        <taxon>Sar</taxon>
        <taxon>Alveolata</taxon>
        <taxon>Apicomplexa</taxon>
        <taxon>Conoidasida</taxon>
        <taxon>Coccidia</taxon>
        <taxon>Eucoccidiorida</taxon>
        <taxon>Eimeriorina</taxon>
        <taxon>Cryptosporidiidae</taxon>
        <taxon>Cryptosporidium</taxon>
    </lineage>
</organism>
<dbReference type="Pfam" id="PF05175">
    <property type="entry name" value="MTS"/>
    <property type="match status" value="1"/>
</dbReference>
<dbReference type="CDD" id="cd02440">
    <property type="entry name" value="AdoMet_MTases"/>
    <property type="match status" value="1"/>
</dbReference>
<dbReference type="GO" id="GO:0008168">
    <property type="term" value="F:methyltransferase activity"/>
    <property type="evidence" value="ECO:0007669"/>
    <property type="project" value="UniProtKB-KW"/>
</dbReference>
<proteinExistence type="inferred from homology"/>
<evidence type="ECO:0000256" key="4">
    <source>
        <dbReference type="ARBA" id="ARBA00022691"/>
    </source>
</evidence>
<dbReference type="GO" id="GO:0032259">
    <property type="term" value="P:methylation"/>
    <property type="evidence" value="ECO:0007669"/>
    <property type="project" value="UniProtKB-KW"/>
</dbReference>
<evidence type="ECO:0000256" key="1">
    <source>
        <dbReference type="ARBA" id="ARBA00006149"/>
    </source>
</evidence>
<evidence type="ECO:0000313" key="7">
    <source>
        <dbReference type="Proteomes" id="UP001071777"/>
    </source>
</evidence>
<gene>
    <name evidence="6" type="ORF">OJ252_3013</name>
</gene>
<evidence type="ECO:0000313" key="6">
    <source>
        <dbReference type="EMBL" id="KAJ1606925.1"/>
    </source>
</evidence>
<evidence type="ECO:0000256" key="2">
    <source>
        <dbReference type="ARBA" id="ARBA00022603"/>
    </source>
</evidence>
<dbReference type="PANTHER" id="PTHR45875:SF1">
    <property type="entry name" value="METHYLTRANSFERASE N6AMT1"/>
    <property type="match status" value="1"/>
</dbReference>
<dbReference type="PANTHER" id="PTHR45875">
    <property type="entry name" value="METHYLTRANSFERASE N6AMT1"/>
    <property type="match status" value="1"/>
</dbReference>
<keyword evidence="4" id="KW-0949">S-adenosyl-L-methionine</keyword>
<dbReference type="PROSITE" id="PS00092">
    <property type="entry name" value="N6_MTASE"/>
    <property type="match status" value="1"/>
</dbReference>
<dbReference type="Gene3D" id="3.40.50.150">
    <property type="entry name" value="Vaccinia Virus protein VP39"/>
    <property type="match status" value="1"/>
</dbReference>
<dbReference type="Proteomes" id="UP001071777">
    <property type="component" value="Unassembled WGS sequence"/>
</dbReference>
<comment type="caution">
    <text evidence="6">The sequence shown here is derived from an EMBL/GenBank/DDBJ whole genome shotgun (WGS) entry which is preliminary data.</text>
</comment>
<name>A0ABQ8P3L6_9CRYT</name>